<comment type="caution">
    <text evidence="1">The sequence shown here is derived from an EMBL/GenBank/DDBJ whole genome shotgun (WGS) entry which is preliminary data.</text>
</comment>
<organism evidence="1 2">
    <name type="scientific">Candida boidinii</name>
    <name type="common">Yeast</name>
    <dbReference type="NCBI Taxonomy" id="5477"/>
    <lineage>
        <taxon>Eukaryota</taxon>
        <taxon>Fungi</taxon>
        <taxon>Dikarya</taxon>
        <taxon>Ascomycota</taxon>
        <taxon>Saccharomycotina</taxon>
        <taxon>Pichiomycetes</taxon>
        <taxon>Pichiales</taxon>
        <taxon>Pichiaceae</taxon>
        <taxon>Ogataea</taxon>
        <taxon>Ogataea/Candida clade</taxon>
    </lineage>
</organism>
<evidence type="ECO:0000313" key="2">
    <source>
        <dbReference type="Proteomes" id="UP001165101"/>
    </source>
</evidence>
<proteinExistence type="predicted"/>
<name>A0ACB5TY15_CANBO</name>
<protein>
    <submittedName>
        <fullName evidence="1">Unnamed protein product</fullName>
    </submittedName>
</protein>
<evidence type="ECO:0000313" key="1">
    <source>
        <dbReference type="EMBL" id="GME97148.1"/>
    </source>
</evidence>
<reference evidence="1" key="1">
    <citation type="submission" date="2023-04" db="EMBL/GenBank/DDBJ databases">
        <title>Candida boidinii NBRC 1967.</title>
        <authorList>
            <person name="Ichikawa N."/>
            <person name="Sato H."/>
            <person name="Tonouchi N."/>
        </authorList>
    </citation>
    <scope>NUCLEOTIDE SEQUENCE</scope>
    <source>
        <strain evidence="1">NBRC 1967</strain>
    </source>
</reference>
<sequence length="200" mass="22638">MFNQSKFDLNPPLSKSSSLSSKYEEPEMEETEINSNNKFQINKFSQTQSINGAKVVPSENNEDEDEVSDGEVSLSDLESLVELQDPKEIKKELNTYNLTSIYLRQVMNTINKDKGNNKNLNIPNYEIIEPFINNSLCSYLNIEIINNSLSQNNSTKSFIHVHGDEGEGDNSVADITQSGFLSFDSLKNVKLKLVHKRKLL</sequence>
<dbReference type="EMBL" id="BSXV01002941">
    <property type="protein sequence ID" value="GME97148.1"/>
    <property type="molecule type" value="Genomic_DNA"/>
</dbReference>
<dbReference type="Proteomes" id="UP001165101">
    <property type="component" value="Unassembled WGS sequence"/>
</dbReference>
<gene>
    <name evidence="1" type="ORF">Cboi01_000451500</name>
</gene>
<keyword evidence="2" id="KW-1185">Reference proteome</keyword>
<accession>A0ACB5TY15</accession>